<organism evidence="3 4">
    <name type="scientific">Aspergillus wentii DTO 134E9</name>
    <dbReference type="NCBI Taxonomy" id="1073089"/>
    <lineage>
        <taxon>Eukaryota</taxon>
        <taxon>Fungi</taxon>
        <taxon>Dikarya</taxon>
        <taxon>Ascomycota</taxon>
        <taxon>Pezizomycotina</taxon>
        <taxon>Eurotiomycetes</taxon>
        <taxon>Eurotiomycetidae</taxon>
        <taxon>Eurotiales</taxon>
        <taxon>Aspergillaceae</taxon>
        <taxon>Aspergillus</taxon>
        <taxon>Aspergillus subgen. Cremei</taxon>
    </lineage>
</organism>
<dbReference type="OrthoDB" id="2426396at2759"/>
<feature type="compositionally biased region" description="Low complexity" evidence="1">
    <location>
        <begin position="200"/>
        <end position="224"/>
    </location>
</feature>
<feature type="signal peptide" evidence="2">
    <location>
        <begin position="1"/>
        <end position="16"/>
    </location>
</feature>
<name>A0A1L9RV34_ASPWE</name>
<dbReference type="STRING" id="1073089.A0A1L9RV34"/>
<dbReference type="GeneID" id="63750297"/>
<dbReference type="RefSeq" id="XP_040692403.1">
    <property type="nucleotide sequence ID" value="XM_040834449.1"/>
</dbReference>
<feature type="region of interest" description="Disordered" evidence="1">
    <location>
        <begin position="200"/>
        <end position="240"/>
    </location>
</feature>
<reference evidence="4" key="1">
    <citation type="journal article" date="2017" name="Genome Biol.">
        <title>Comparative genomics reveals high biological diversity and specific adaptations in the industrially and medically important fungal genus Aspergillus.</title>
        <authorList>
            <person name="de Vries R.P."/>
            <person name="Riley R."/>
            <person name="Wiebenga A."/>
            <person name="Aguilar-Osorio G."/>
            <person name="Amillis S."/>
            <person name="Uchima C.A."/>
            <person name="Anderluh G."/>
            <person name="Asadollahi M."/>
            <person name="Askin M."/>
            <person name="Barry K."/>
            <person name="Battaglia E."/>
            <person name="Bayram O."/>
            <person name="Benocci T."/>
            <person name="Braus-Stromeyer S.A."/>
            <person name="Caldana C."/>
            <person name="Canovas D."/>
            <person name="Cerqueira G.C."/>
            <person name="Chen F."/>
            <person name="Chen W."/>
            <person name="Choi C."/>
            <person name="Clum A."/>
            <person name="Dos Santos R.A."/>
            <person name="Damasio A.R."/>
            <person name="Diallinas G."/>
            <person name="Emri T."/>
            <person name="Fekete E."/>
            <person name="Flipphi M."/>
            <person name="Freyberg S."/>
            <person name="Gallo A."/>
            <person name="Gournas C."/>
            <person name="Habgood R."/>
            <person name="Hainaut M."/>
            <person name="Harispe M.L."/>
            <person name="Henrissat B."/>
            <person name="Hilden K.S."/>
            <person name="Hope R."/>
            <person name="Hossain A."/>
            <person name="Karabika E."/>
            <person name="Karaffa L."/>
            <person name="Karanyi Z."/>
            <person name="Krasevec N."/>
            <person name="Kuo A."/>
            <person name="Kusch H."/>
            <person name="LaButti K."/>
            <person name="Lagendijk E.L."/>
            <person name="Lapidus A."/>
            <person name="Levasseur A."/>
            <person name="Lindquist E."/>
            <person name="Lipzen A."/>
            <person name="Logrieco A.F."/>
            <person name="MacCabe A."/>
            <person name="Maekelae M.R."/>
            <person name="Malavazi I."/>
            <person name="Melin P."/>
            <person name="Meyer V."/>
            <person name="Mielnichuk N."/>
            <person name="Miskei M."/>
            <person name="Molnar A.P."/>
            <person name="Mule G."/>
            <person name="Ngan C.Y."/>
            <person name="Orejas M."/>
            <person name="Orosz E."/>
            <person name="Ouedraogo J.P."/>
            <person name="Overkamp K.M."/>
            <person name="Park H.-S."/>
            <person name="Perrone G."/>
            <person name="Piumi F."/>
            <person name="Punt P.J."/>
            <person name="Ram A.F."/>
            <person name="Ramon A."/>
            <person name="Rauscher S."/>
            <person name="Record E."/>
            <person name="Riano-Pachon D.M."/>
            <person name="Robert V."/>
            <person name="Roehrig J."/>
            <person name="Ruller R."/>
            <person name="Salamov A."/>
            <person name="Salih N.S."/>
            <person name="Samson R.A."/>
            <person name="Sandor E."/>
            <person name="Sanguinetti M."/>
            <person name="Schuetze T."/>
            <person name="Sepcic K."/>
            <person name="Shelest E."/>
            <person name="Sherlock G."/>
            <person name="Sophianopoulou V."/>
            <person name="Squina F.M."/>
            <person name="Sun H."/>
            <person name="Susca A."/>
            <person name="Todd R.B."/>
            <person name="Tsang A."/>
            <person name="Unkles S.E."/>
            <person name="van de Wiele N."/>
            <person name="van Rossen-Uffink D."/>
            <person name="Oliveira J.V."/>
            <person name="Vesth T.C."/>
            <person name="Visser J."/>
            <person name="Yu J.-H."/>
            <person name="Zhou M."/>
            <person name="Andersen M.R."/>
            <person name="Archer D.B."/>
            <person name="Baker S.E."/>
            <person name="Benoit I."/>
            <person name="Brakhage A.A."/>
            <person name="Braus G.H."/>
            <person name="Fischer R."/>
            <person name="Frisvad J.C."/>
            <person name="Goldman G.H."/>
            <person name="Houbraken J."/>
            <person name="Oakley B."/>
            <person name="Pocsi I."/>
            <person name="Scazzocchio C."/>
            <person name="Seiboth B."/>
            <person name="vanKuyk P.A."/>
            <person name="Wortman J."/>
            <person name="Dyer P.S."/>
            <person name="Grigoriev I.V."/>
        </authorList>
    </citation>
    <scope>NUCLEOTIDE SEQUENCE [LARGE SCALE GENOMIC DNA]</scope>
    <source>
        <strain evidence="4">DTO 134E9</strain>
    </source>
</reference>
<protein>
    <recommendedName>
        <fullName evidence="5">GPI anchored protein</fullName>
    </recommendedName>
</protein>
<keyword evidence="4" id="KW-1185">Reference proteome</keyword>
<accession>A0A1L9RV34</accession>
<gene>
    <name evidence="3" type="ORF">ASPWEDRAFT_36407</name>
</gene>
<dbReference type="Proteomes" id="UP000184383">
    <property type="component" value="Unassembled WGS sequence"/>
</dbReference>
<proteinExistence type="predicted"/>
<dbReference type="PANTHER" id="PTHR39599">
    <property type="entry name" value="GPI-ANCHORED PROTEIN (EUROFUNG)-RELATED-RELATED"/>
    <property type="match status" value="1"/>
</dbReference>
<dbReference type="AlphaFoldDB" id="A0A1L9RV34"/>
<keyword evidence="2" id="KW-0732">Signal</keyword>
<evidence type="ECO:0008006" key="5">
    <source>
        <dbReference type="Google" id="ProtNLM"/>
    </source>
</evidence>
<sequence>MRVTTALAVVLPIAHAANSSSPIDTNPLQPTPIRGVKKMTDDEGEKFFFNYWDFGHEGWSTGDDNLTDSRHDPGMQGRSYPLRSSLALELDPFSLRFRRDFKCPTGTFGCTSINRPDSCCSFGDTCELVQDTGSGDVGCCPQGQVCSGTIGSCQKDYTSCPASLGGGCCIPGYDCVSGGCARVRTITVTLSSTVMVSTTTDTAPLEPSTPLSTRTTTATESTGTFVPPARPTGLSTATTTQKTTTSQTESVCPTGFYACSAVYEGGCCQTGRNCDTTSCPAKSSTTLVSNDITIVAPVQPTATATGKCAGGWFSCAASDGGGCCPTGFACGSSCTAMESGTPTATVVKSQPESAASRQSWETVRKVLGISILGIWWMW</sequence>
<evidence type="ECO:0000256" key="1">
    <source>
        <dbReference type="SAM" id="MobiDB-lite"/>
    </source>
</evidence>
<dbReference type="PANTHER" id="PTHR39599:SF2">
    <property type="entry name" value="ANCHORED PROTEIN, PUTATIVE (AFU_ORTHOLOGUE AFUA_1G09650)-RELATED"/>
    <property type="match status" value="1"/>
</dbReference>
<evidence type="ECO:0000313" key="3">
    <source>
        <dbReference type="EMBL" id="OJJ38727.1"/>
    </source>
</evidence>
<dbReference type="VEuPathDB" id="FungiDB:ASPWEDRAFT_36407"/>
<dbReference type="EMBL" id="KV878210">
    <property type="protein sequence ID" value="OJJ38727.1"/>
    <property type="molecule type" value="Genomic_DNA"/>
</dbReference>
<feature type="chain" id="PRO_5012250962" description="GPI anchored protein" evidence="2">
    <location>
        <begin position="17"/>
        <end position="378"/>
    </location>
</feature>
<evidence type="ECO:0000313" key="4">
    <source>
        <dbReference type="Proteomes" id="UP000184383"/>
    </source>
</evidence>
<evidence type="ECO:0000256" key="2">
    <source>
        <dbReference type="SAM" id="SignalP"/>
    </source>
</evidence>